<gene>
    <name evidence="21" type="ORF">CDV52_14065</name>
    <name evidence="20" type="ORF">CDV53_16400</name>
</gene>
<dbReference type="Pfam" id="PF00512">
    <property type="entry name" value="HisKA"/>
    <property type="match status" value="1"/>
</dbReference>
<dbReference type="InterPro" id="IPR005467">
    <property type="entry name" value="His_kinase_dom"/>
</dbReference>
<comment type="subcellular location">
    <subcellularLocation>
        <location evidence="2">Cell inner membrane</location>
        <topology evidence="2">Multi-pass membrane protein</topology>
    </subcellularLocation>
</comment>
<dbReference type="InterPro" id="IPR036097">
    <property type="entry name" value="HisK_dim/P_sf"/>
</dbReference>
<dbReference type="SUPFAM" id="SSF55874">
    <property type="entry name" value="ATPase domain of HSP90 chaperone/DNA topoisomerase II/histidine kinase"/>
    <property type="match status" value="1"/>
</dbReference>
<accession>A0A225D1C6</accession>
<keyword evidence="6" id="KW-0597">Phosphoprotein</keyword>
<dbReference type="PANTHER" id="PTHR43065:SF46">
    <property type="entry name" value="C4-DICARBOXYLATE TRANSPORT SENSOR PROTEIN DCTB"/>
    <property type="match status" value="1"/>
</dbReference>
<dbReference type="Pfam" id="PF02743">
    <property type="entry name" value="dCache_1"/>
    <property type="match status" value="1"/>
</dbReference>
<dbReference type="Proteomes" id="UP000214673">
    <property type="component" value="Unassembled WGS sequence"/>
</dbReference>
<dbReference type="InterPro" id="IPR017055">
    <property type="entry name" value="Sig_transdc_His_kinase_DctB"/>
</dbReference>
<keyword evidence="12 18" id="KW-1133">Transmembrane helix</keyword>
<keyword evidence="9" id="KW-0547">Nucleotide-binding</keyword>
<comment type="caution">
    <text evidence="21">The sequence shown here is derived from an EMBL/GenBank/DDBJ whole genome shotgun (WGS) entry which is preliminary data.</text>
</comment>
<dbReference type="FunFam" id="1.10.287.130:FF:000049">
    <property type="entry name" value="C4-dicarboxylate transport sensor protein DctB"/>
    <property type="match status" value="1"/>
</dbReference>
<dbReference type="Proteomes" id="UP000196640">
    <property type="component" value="Unassembled WGS sequence"/>
</dbReference>
<evidence type="ECO:0000256" key="3">
    <source>
        <dbReference type="ARBA" id="ARBA00012438"/>
    </source>
</evidence>
<keyword evidence="5" id="KW-0997">Cell inner membrane</keyword>
<keyword evidence="4" id="KW-1003">Cell membrane</keyword>
<evidence type="ECO:0000256" key="5">
    <source>
        <dbReference type="ARBA" id="ARBA00022519"/>
    </source>
</evidence>
<dbReference type="InterPro" id="IPR003661">
    <property type="entry name" value="HisK_dim/P_dom"/>
</dbReference>
<keyword evidence="13" id="KW-0902">Two-component regulatory system</keyword>
<dbReference type="PROSITE" id="PS50109">
    <property type="entry name" value="HIS_KIN"/>
    <property type="match status" value="1"/>
</dbReference>
<evidence type="ECO:0000256" key="4">
    <source>
        <dbReference type="ARBA" id="ARBA00022475"/>
    </source>
</evidence>
<dbReference type="AlphaFoldDB" id="A0A225D1C6"/>
<dbReference type="SUPFAM" id="SSF47384">
    <property type="entry name" value="Homodimeric domain of signal transducing histidine kinase"/>
    <property type="match status" value="1"/>
</dbReference>
<evidence type="ECO:0000313" key="20">
    <source>
        <dbReference type="EMBL" id="OWJ73155.1"/>
    </source>
</evidence>
<organism evidence="21 22">
    <name type="scientific">Haematobacter missouriensis</name>
    <dbReference type="NCBI Taxonomy" id="366616"/>
    <lineage>
        <taxon>Bacteria</taxon>
        <taxon>Pseudomonadati</taxon>
        <taxon>Pseudomonadota</taxon>
        <taxon>Alphaproteobacteria</taxon>
        <taxon>Rhodobacterales</taxon>
        <taxon>Paracoccaceae</taxon>
        <taxon>Haematobacter</taxon>
    </lineage>
</organism>
<dbReference type="SMART" id="SM00387">
    <property type="entry name" value="HATPase_c"/>
    <property type="match status" value="1"/>
</dbReference>
<evidence type="ECO:0000256" key="17">
    <source>
        <dbReference type="SAM" id="Coils"/>
    </source>
</evidence>
<keyword evidence="23" id="KW-1185">Reference proteome</keyword>
<evidence type="ECO:0000313" key="21">
    <source>
        <dbReference type="EMBL" id="OWJ82528.1"/>
    </source>
</evidence>
<evidence type="ECO:0000256" key="11">
    <source>
        <dbReference type="ARBA" id="ARBA00022840"/>
    </source>
</evidence>
<dbReference type="InterPro" id="IPR029151">
    <property type="entry name" value="Sensor-like_sf"/>
</dbReference>
<proteinExistence type="predicted"/>
<dbReference type="RefSeq" id="WP_088233844.1">
    <property type="nucleotide sequence ID" value="NZ_CALUEG010000010.1"/>
</dbReference>
<evidence type="ECO:0000256" key="1">
    <source>
        <dbReference type="ARBA" id="ARBA00000085"/>
    </source>
</evidence>
<keyword evidence="17" id="KW-0175">Coiled coil</keyword>
<keyword evidence="8 18" id="KW-0812">Transmembrane</keyword>
<feature type="coiled-coil region" evidence="17">
    <location>
        <begin position="342"/>
        <end position="369"/>
    </location>
</feature>
<dbReference type="GO" id="GO:0000155">
    <property type="term" value="F:phosphorelay sensor kinase activity"/>
    <property type="evidence" value="ECO:0007669"/>
    <property type="project" value="InterPro"/>
</dbReference>
<keyword evidence="10 21" id="KW-0418">Kinase</keyword>
<evidence type="ECO:0000256" key="6">
    <source>
        <dbReference type="ARBA" id="ARBA00022553"/>
    </source>
</evidence>
<dbReference type="SUPFAM" id="SSF103190">
    <property type="entry name" value="Sensory domain-like"/>
    <property type="match status" value="1"/>
</dbReference>
<dbReference type="PANTHER" id="PTHR43065">
    <property type="entry name" value="SENSOR HISTIDINE KINASE"/>
    <property type="match status" value="1"/>
</dbReference>
<dbReference type="FunFam" id="3.30.450.20:FF:000127">
    <property type="entry name" value="C4-dicarboxylate transport sensor protein"/>
    <property type="match status" value="1"/>
</dbReference>
<dbReference type="EC" id="2.7.13.3" evidence="3"/>
<comment type="function">
    <text evidence="15">Member of the two-component regulatory system DctB/DctD involved in the transport of C4-dicarboxylates. DctB functions as a membrane-associated protein kinase that phosphorylates DctD in response to environmental signals.</text>
</comment>
<dbReference type="SMART" id="SM00388">
    <property type="entry name" value="HisKA"/>
    <property type="match status" value="1"/>
</dbReference>
<evidence type="ECO:0000313" key="22">
    <source>
        <dbReference type="Proteomes" id="UP000196640"/>
    </source>
</evidence>
<dbReference type="InterPro" id="IPR003594">
    <property type="entry name" value="HATPase_dom"/>
</dbReference>
<dbReference type="InterPro" id="IPR033479">
    <property type="entry name" value="dCache_1"/>
</dbReference>
<dbReference type="PRINTS" id="PR00344">
    <property type="entry name" value="BCTRLSENSOR"/>
</dbReference>
<dbReference type="Pfam" id="PF02518">
    <property type="entry name" value="HATPase_c"/>
    <property type="match status" value="1"/>
</dbReference>
<dbReference type="OrthoDB" id="7568856at2"/>
<dbReference type="EMBL" id="NIPX01000025">
    <property type="protein sequence ID" value="OWJ82528.1"/>
    <property type="molecule type" value="Genomic_DNA"/>
</dbReference>
<evidence type="ECO:0000256" key="9">
    <source>
        <dbReference type="ARBA" id="ARBA00022741"/>
    </source>
</evidence>
<protein>
    <recommendedName>
        <fullName evidence="16">C4-dicarboxylate transport sensor protein DctB</fullName>
        <ecNumber evidence="3">2.7.13.3</ecNumber>
    </recommendedName>
</protein>
<comment type="catalytic activity">
    <reaction evidence="1">
        <text>ATP + protein L-histidine = ADP + protein N-phospho-L-histidine.</text>
        <dbReference type="EC" id="2.7.13.3"/>
    </reaction>
</comment>
<evidence type="ECO:0000256" key="10">
    <source>
        <dbReference type="ARBA" id="ARBA00022777"/>
    </source>
</evidence>
<evidence type="ECO:0000313" key="23">
    <source>
        <dbReference type="Proteomes" id="UP000214673"/>
    </source>
</evidence>
<dbReference type="GO" id="GO:0005524">
    <property type="term" value="F:ATP binding"/>
    <property type="evidence" value="ECO:0007669"/>
    <property type="project" value="UniProtKB-KW"/>
</dbReference>
<dbReference type="CDD" id="cd00082">
    <property type="entry name" value="HisKA"/>
    <property type="match status" value="1"/>
</dbReference>
<dbReference type="CDD" id="cd12914">
    <property type="entry name" value="PDC1_DGC_like"/>
    <property type="match status" value="1"/>
</dbReference>
<dbReference type="GO" id="GO:0005886">
    <property type="term" value="C:plasma membrane"/>
    <property type="evidence" value="ECO:0007669"/>
    <property type="project" value="UniProtKB-SubCell"/>
</dbReference>
<reference evidence="21 23" key="2">
    <citation type="submission" date="2016-11" db="EMBL/GenBank/DDBJ databases">
        <title>Comparison of Traditional DNA-DNA Hybridization with In Silico Genomic Analysis.</title>
        <authorList>
            <person name="Nicholson A.C."/>
            <person name="Sammons S."/>
            <person name="Humrighouse B.W."/>
            <person name="Graziano J."/>
            <person name="Lasker B."/>
            <person name="Whitney A.M."/>
            <person name="Mcquiston J.R."/>
        </authorList>
    </citation>
    <scope>NUCLEOTIDE SEQUENCE [LARGE SCALE GENOMIC DNA]</scope>
    <source>
        <strain evidence="20 23">H1892</strain>
        <strain evidence="21">H2381</strain>
    </source>
</reference>
<dbReference type="STRING" id="366616.CG51_18915"/>
<feature type="domain" description="Histidine kinase" evidence="19">
    <location>
        <begin position="385"/>
        <end position="597"/>
    </location>
</feature>
<evidence type="ECO:0000259" key="19">
    <source>
        <dbReference type="PROSITE" id="PS50109"/>
    </source>
</evidence>
<keyword evidence="7" id="KW-0808">Transferase</keyword>
<evidence type="ECO:0000256" key="12">
    <source>
        <dbReference type="ARBA" id="ARBA00022989"/>
    </source>
</evidence>
<evidence type="ECO:0000256" key="7">
    <source>
        <dbReference type="ARBA" id="ARBA00022679"/>
    </source>
</evidence>
<evidence type="ECO:0000256" key="16">
    <source>
        <dbReference type="ARBA" id="ARBA00073143"/>
    </source>
</evidence>
<sequence length="603" mass="65526">MMRRILVAGTCLLLILLSVWQARCIALRHYLEADRQRAETALRLTTGAMTGYLARYEVAPELLAALDQVQALAADPDNPARAAEINTMLTERNAALQASDIYVIGRDGVTLAASNHDRPDSFVGQNFSYRPYFQDAISGRLARFYGIGTTSGLRGYYFSAPIRLGGDILGVVTVKIGLDALEESWSGSEYRIFVTDPEGVVFMSSVPEWLYGGLMPLTQDRVAREEASRRYAGERLFPLPLTRHSAVAVETLRETGGQRNDYTAVAQVSSDAGWQVHVLLDSASARAQAALAALATGLLICLLLSAAIVLWQRSAGQRERLALQERARAHLEHRVARRTSALNAANLRLEAEIAERRETENELRRTQASLVQAGKLAALGQMAAALSHELNQPLAAARNYADNAMTLIDRQDLPRARDNVGRIHALVDRMTSIGQHLRNIARNPEEKLGPVDLASLMDETRAIVAPRLEATGAELEVEITPDLPALRAGATRLQQVLVNLIGNAADAAAEAEDRRIRLTARVEDGLAVIRVRDHGPGVPAAIIDRIFDPFFTTKRVGAGLGLGLSISYNIVKDFGGDLRVTNTGDGAEFAVILNVAERRGAAA</sequence>
<name>A0A225D1C6_9RHOB</name>
<evidence type="ECO:0000256" key="13">
    <source>
        <dbReference type="ARBA" id="ARBA00023012"/>
    </source>
</evidence>
<evidence type="ECO:0000256" key="2">
    <source>
        <dbReference type="ARBA" id="ARBA00004429"/>
    </source>
</evidence>
<keyword evidence="14 18" id="KW-0472">Membrane</keyword>
<dbReference type="InterPro" id="IPR004358">
    <property type="entry name" value="Sig_transdc_His_kin-like_C"/>
</dbReference>
<dbReference type="EMBL" id="NIPV01000095">
    <property type="protein sequence ID" value="OWJ73155.1"/>
    <property type="molecule type" value="Genomic_DNA"/>
</dbReference>
<dbReference type="Gene3D" id="3.30.450.20">
    <property type="entry name" value="PAS domain"/>
    <property type="match status" value="2"/>
</dbReference>
<keyword evidence="11" id="KW-0067">ATP-binding</keyword>
<dbReference type="Gene3D" id="1.10.287.130">
    <property type="match status" value="1"/>
</dbReference>
<dbReference type="InterPro" id="IPR036890">
    <property type="entry name" value="HATPase_C_sf"/>
</dbReference>
<dbReference type="Gene3D" id="3.30.565.10">
    <property type="entry name" value="Histidine kinase-like ATPase, C-terminal domain"/>
    <property type="match status" value="1"/>
</dbReference>
<reference evidence="22" key="1">
    <citation type="submission" date="2016-11" db="EMBL/GenBank/DDBJ databases">
        <title>Comparison of Traditional DNA-DNA Hybridization with In Silico Genomic Analysis.</title>
        <authorList>
            <person name="Nicholson A.C."/>
            <person name="Humrighouse B.W."/>
            <person name="Graziano J."/>
            <person name="Lasker B."/>
            <person name="Whitney A.M."/>
            <person name="Mcquiston J.R."/>
            <person name="Bell M."/>
        </authorList>
    </citation>
    <scope>NUCLEOTIDE SEQUENCE [LARGE SCALE GENOMIC DNA]</scope>
    <source>
        <strain evidence="22">H2381</strain>
    </source>
</reference>
<feature type="transmembrane region" description="Helical" evidence="18">
    <location>
        <begin position="289"/>
        <end position="311"/>
    </location>
</feature>
<evidence type="ECO:0000256" key="15">
    <source>
        <dbReference type="ARBA" id="ARBA00059004"/>
    </source>
</evidence>
<dbReference type="PIRSF" id="PIRSF036431">
    <property type="entry name" value="STHK_DctB"/>
    <property type="match status" value="1"/>
</dbReference>
<evidence type="ECO:0000256" key="8">
    <source>
        <dbReference type="ARBA" id="ARBA00022692"/>
    </source>
</evidence>
<evidence type="ECO:0000256" key="18">
    <source>
        <dbReference type="SAM" id="Phobius"/>
    </source>
</evidence>
<evidence type="ECO:0000256" key="14">
    <source>
        <dbReference type="ARBA" id="ARBA00023136"/>
    </source>
</evidence>